<evidence type="ECO:0000256" key="2">
    <source>
        <dbReference type="ARBA" id="ARBA00004496"/>
    </source>
</evidence>
<dbReference type="GO" id="GO:0003755">
    <property type="term" value="F:peptidyl-prolyl cis-trans isomerase activity"/>
    <property type="evidence" value="ECO:0007669"/>
    <property type="project" value="UniProtKB-UniRule"/>
</dbReference>
<organism evidence="12 13">
    <name type="scientific">Candidatus Enterousia avistercoris</name>
    <dbReference type="NCBI Taxonomy" id="2840788"/>
    <lineage>
        <taxon>Bacteria</taxon>
        <taxon>Pseudomonadati</taxon>
        <taxon>Pseudomonadota</taxon>
        <taxon>Alphaproteobacteria</taxon>
        <taxon>Candidatus Enterousia</taxon>
    </lineage>
</organism>
<dbReference type="GO" id="GO:0005737">
    <property type="term" value="C:cytoplasm"/>
    <property type="evidence" value="ECO:0007669"/>
    <property type="project" value="UniProtKB-SubCell"/>
</dbReference>
<reference evidence="12" key="1">
    <citation type="submission" date="2020-10" db="EMBL/GenBank/DDBJ databases">
        <authorList>
            <person name="Gilroy R."/>
        </authorList>
    </citation>
    <scope>NUCLEOTIDE SEQUENCE</scope>
    <source>
        <strain evidence="12">8207</strain>
    </source>
</reference>
<dbReference type="FunFam" id="3.10.50.40:FF:000001">
    <property type="entry name" value="Trigger factor"/>
    <property type="match status" value="1"/>
</dbReference>
<evidence type="ECO:0000256" key="9">
    <source>
        <dbReference type="PROSITE-ProRule" id="PRU00277"/>
    </source>
</evidence>
<evidence type="ECO:0000256" key="4">
    <source>
        <dbReference type="ARBA" id="ARBA00022618"/>
    </source>
</evidence>
<evidence type="ECO:0000256" key="1">
    <source>
        <dbReference type="ARBA" id="ARBA00000971"/>
    </source>
</evidence>
<dbReference type="EC" id="5.2.1.8" evidence="10"/>
<accession>A0A9D9GUU7</accession>
<evidence type="ECO:0000256" key="3">
    <source>
        <dbReference type="ARBA" id="ARBA00005464"/>
    </source>
</evidence>
<dbReference type="InterPro" id="IPR001179">
    <property type="entry name" value="PPIase_FKBP_dom"/>
</dbReference>
<dbReference type="SUPFAM" id="SSF54534">
    <property type="entry name" value="FKBP-like"/>
    <property type="match status" value="1"/>
</dbReference>
<comment type="catalytic activity">
    <reaction evidence="1 9 10">
        <text>[protein]-peptidylproline (omega=180) = [protein]-peptidylproline (omega=0)</text>
        <dbReference type="Rhea" id="RHEA:16237"/>
        <dbReference type="Rhea" id="RHEA-COMP:10747"/>
        <dbReference type="Rhea" id="RHEA-COMP:10748"/>
        <dbReference type="ChEBI" id="CHEBI:83833"/>
        <dbReference type="ChEBI" id="CHEBI:83834"/>
        <dbReference type="EC" id="5.2.1.8"/>
    </reaction>
</comment>
<dbReference type="AlphaFoldDB" id="A0A9D9GUU7"/>
<dbReference type="EMBL" id="JADINC010000049">
    <property type="protein sequence ID" value="MBO8425467.1"/>
    <property type="molecule type" value="Genomic_DNA"/>
</dbReference>
<feature type="domain" description="PPIase FKBP-type" evidence="11">
    <location>
        <begin position="28"/>
        <end position="111"/>
    </location>
</feature>
<evidence type="ECO:0000259" key="11">
    <source>
        <dbReference type="PROSITE" id="PS50059"/>
    </source>
</evidence>
<dbReference type="PROSITE" id="PS51257">
    <property type="entry name" value="PROKAR_LIPOPROTEIN"/>
    <property type="match status" value="1"/>
</dbReference>
<keyword evidence="7 9" id="KW-0413">Isomerase</keyword>
<evidence type="ECO:0000313" key="12">
    <source>
        <dbReference type="EMBL" id="MBO8425467.1"/>
    </source>
</evidence>
<keyword evidence="8" id="KW-0131">Cell cycle</keyword>
<dbReference type="Gene3D" id="3.10.50.40">
    <property type="match status" value="1"/>
</dbReference>
<evidence type="ECO:0000313" key="13">
    <source>
        <dbReference type="Proteomes" id="UP000823630"/>
    </source>
</evidence>
<evidence type="ECO:0000256" key="7">
    <source>
        <dbReference type="ARBA" id="ARBA00023235"/>
    </source>
</evidence>
<dbReference type="GO" id="GO:0051301">
    <property type="term" value="P:cell division"/>
    <property type="evidence" value="ECO:0007669"/>
    <property type="project" value="UniProtKB-KW"/>
</dbReference>
<comment type="caution">
    <text evidence="12">The sequence shown here is derived from an EMBL/GenBank/DDBJ whole genome shotgun (WGS) entry which is preliminary data.</text>
</comment>
<evidence type="ECO:0000256" key="8">
    <source>
        <dbReference type="ARBA" id="ARBA00023306"/>
    </source>
</evidence>
<gene>
    <name evidence="12" type="ORF">IAC69_03245</name>
</gene>
<keyword evidence="6" id="KW-0143">Chaperone</keyword>
<comment type="subcellular location">
    <subcellularLocation>
        <location evidence="2">Cytoplasm</location>
    </subcellularLocation>
</comment>
<name>A0A9D9GUU7_9PROT</name>
<evidence type="ECO:0000256" key="5">
    <source>
        <dbReference type="ARBA" id="ARBA00023110"/>
    </source>
</evidence>
<protein>
    <recommendedName>
        <fullName evidence="10">Peptidyl-prolyl cis-trans isomerase</fullName>
        <ecNumber evidence="10">5.2.1.8</ecNumber>
    </recommendedName>
</protein>
<keyword evidence="5 9" id="KW-0697">Rotamase</keyword>
<proteinExistence type="inferred from homology"/>
<reference evidence="12" key="2">
    <citation type="journal article" date="2021" name="PeerJ">
        <title>Extensive microbial diversity within the chicken gut microbiome revealed by metagenomics and culture.</title>
        <authorList>
            <person name="Gilroy R."/>
            <person name="Ravi A."/>
            <person name="Getino M."/>
            <person name="Pursley I."/>
            <person name="Horton D.L."/>
            <person name="Alikhan N.F."/>
            <person name="Baker D."/>
            <person name="Gharbi K."/>
            <person name="Hall N."/>
            <person name="Watson M."/>
            <person name="Adriaenssens E.M."/>
            <person name="Foster-Nyarko E."/>
            <person name="Jarju S."/>
            <person name="Secka A."/>
            <person name="Antonio M."/>
            <person name="Oren A."/>
            <person name="Chaudhuri R.R."/>
            <person name="La Ragione R."/>
            <person name="Hildebrand F."/>
            <person name="Pallen M.J."/>
        </authorList>
    </citation>
    <scope>NUCLEOTIDE SEQUENCE</scope>
    <source>
        <strain evidence="12">8207</strain>
    </source>
</reference>
<evidence type="ECO:0000256" key="6">
    <source>
        <dbReference type="ARBA" id="ARBA00023186"/>
    </source>
</evidence>
<comment type="similarity">
    <text evidence="3">Belongs to the FKBP-type PPIase family. Tig subfamily.</text>
</comment>
<evidence type="ECO:0000256" key="10">
    <source>
        <dbReference type="RuleBase" id="RU003915"/>
    </source>
</evidence>
<dbReference type="Pfam" id="PF00254">
    <property type="entry name" value="FKBP_C"/>
    <property type="match status" value="1"/>
</dbReference>
<dbReference type="InterPro" id="IPR046357">
    <property type="entry name" value="PPIase_dom_sf"/>
</dbReference>
<dbReference type="PROSITE" id="PS50059">
    <property type="entry name" value="FKBP_PPIASE"/>
    <property type="match status" value="1"/>
</dbReference>
<keyword evidence="4" id="KW-0132">Cell division</keyword>
<dbReference type="Proteomes" id="UP000823630">
    <property type="component" value="Unassembled WGS sequence"/>
</dbReference>
<sequence length="111" mass="11739">MKKLMSVMAVCGTAFLAACDSNVGAQNGDTVVIDFAGYKDGVAFAGGTATNFPLVLGSGQFVPGFEEQLVGMEKGETRDINITFPENYVPELAGQDVVFTVTVNDIVRPEK</sequence>